<dbReference type="CDD" id="cd00828">
    <property type="entry name" value="elong_cond_enzymes"/>
    <property type="match status" value="1"/>
</dbReference>
<proteinExistence type="predicted"/>
<dbReference type="InterPro" id="IPR047224">
    <property type="entry name" value="FAS_alpha_su_C"/>
</dbReference>
<keyword evidence="5" id="KW-1185">Reference proteome</keyword>
<keyword evidence="2" id="KW-0808">Transferase</keyword>
<comment type="caution">
    <text evidence="4">The sequence shown here is derived from an EMBL/GenBank/DDBJ whole genome shotgun (WGS) entry which is preliminary data.</text>
</comment>
<accession>A0AAV3TWL9</accession>
<evidence type="ECO:0000256" key="1">
    <source>
        <dbReference type="ARBA" id="ARBA00005189"/>
    </source>
</evidence>
<dbReference type="Gene3D" id="3.40.47.10">
    <property type="match status" value="1"/>
</dbReference>
<dbReference type="PROSITE" id="PS52004">
    <property type="entry name" value="KS3_2"/>
    <property type="match status" value="1"/>
</dbReference>
<protein>
    <submittedName>
        <fullName evidence="4">Beta-ketoacyl-ACP synthase FabY</fullName>
    </submittedName>
</protein>
<organism evidence="4 5">
    <name type="scientific">Halioxenophilus aromaticivorans</name>
    <dbReference type="NCBI Taxonomy" id="1306992"/>
    <lineage>
        <taxon>Bacteria</taxon>
        <taxon>Pseudomonadati</taxon>
        <taxon>Pseudomonadota</taxon>
        <taxon>Gammaproteobacteria</taxon>
        <taxon>Alteromonadales</taxon>
        <taxon>Alteromonadaceae</taxon>
        <taxon>Halioxenophilus</taxon>
    </lineage>
</organism>
<dbReference type="PANTHER" id="PTHR11712">
    <property type="entry name" value="POLYKETIDE SYNTHASE-RELATED"/>
    <property type="match status" value="1"/>
</dbReference>
<dbReference type="GO" id="GO:0006633">
    <property type="term" value="P:fatty acid biosynthetic process"/>
    <property type="evidence" value="ECO:0007669"/>
    <property type="project" value="TreeGrafter"/>
</dbReference>
<name>A0AAV3TWL9_9ALTE</name>
<dbReference type="EMBL" id="BAABLX010000001">
    <property type="protein sequence ID" value="GAA4929730.1"/>
    <property type="molecule type" value="Genomic_DNA"/>
</dbReference>
<dbReference type="Proteomes" id="UP001409585">
    <property type="component" value="Unassembled WGS sequence"/>
</dbReference>
<evidence type="ECO:0000313" key="4">
    <source>
        <dbReference type="EMBL" id="GAA4929730.1"/>
    </source>
</evidence>
<comment type="pathway">
    <text evidence="1">Lipid metabolism.</text>
</comment>
<sequence>MSKSKLPVIVGFGGYNAAGRVSFHHAYRRIILDSLDSDAQSSTVANLAILMGLAQTSEDGSFSVGGDTNLAQSQVAERLQQYVEENSLIRKIDAETYFDVDQLYWQKSANVEAGEGGVIAFEMRSRDLPEPLPEDWQVTEIQGTNRVSVTAQSLQGVKLPSYRDFPVKSAGQLPKGFNPGAHYNSRFHPRALQMAVVGASDAIRSMGIEWSAVAAQVAPDEIGVYSSNIMAQMDEYGAGGLLQSRLTGGRVSTKNLILGLNSMTTDFINAYMIGSVGGSGSITGACASFLYNLDTAVEEIRSGRKRVVIVGGCEAPITSEIIDGYSTMGALATEDNQKKMYGVDEVDHRRSSRPFSENCGFTIAESSQYIVLMDDALALEMGADIHASVGDVFLNADGYKKSISAPGAGNYITLAKAVASARAMFGDDAVKHNSILLAHGSSTPKNRTSESEIFDRVAKAFGIEQWPVIALKAFLGHSLAPASGDQVTCALGMFKEKILPGIKTSDRLADDIYDERLQLSLTDTSFEGDLDIAFINSKGFGGANGSAVLISPQKTEQMLEKRYGAAAIEKYRSQREIVRQQAAAYDEKASLGDLQVIYQFGEGMIDEDAIEITDKALKLPGFEQVVNLQLSNPYEDMC</sequence>
<evidence type="ECO:0000256" key="2">
    <source>
        <dbReference type="ARBA" id="ARBA00022679"/>
    </source>
</evidence>
<dbReference type="InterPro" id="IPR016039">
    <property type="entry name" value="Thiolase-like"/>
</dbReference>
<dbReference type="InterPro" id="IPR014030">
    <property type="entry name" value="Ketoacyl_synth_N"/>
</dbReference>
<dbReference type="GO" id="GO:0005829">
    <property type="term" value="C:cytosol"/>
    <property type="evidence" value="ECO:0007669"/>
    <property type="project" value="TreeGrafter"/>
</dbReference>
<evidence type="ECO:0000259" key="3">
    <source>
        <dbReference type="PROSITE" id="PS52004"/>
    </source>
</evidence>
<dbReference type="InterPro" id="IPR000794">
    <property type="entry name" value="Beta-ketoacyl_synthase"/>
</dbReference>
<dbReference type="GO" id="GO:0004315">
    <property type="term" value="F:3-oxoacyl-[acyl-carrier-protein] synthase activity"/>
    <property type="evidence" value="ECO:0007669"/>
    <property type="project" value="TreeGrafter"/>
</dbReference>
<feature type="domain" description="Ketosynthase family 3 (KS3)" evidence="3">
    <location>
        <begin position="113"/>
        <end position="551"/>
    </location>
</feature>
<evidence type="ECO:0000313" key="5">
    <source>
        <dbReference type="Proteomes" id="UP001409585"/>
    </source>
</evidence>
<gene>
    <name evidence="4" type="primary">fabY</name>
    <name evidence="4" type="ORF">GCM10025791_01810</name>
</gene>
<dbReference type="RefSeq" id="WP_345415613.1">
    <property type="nucleotide sequence ID" value="NZ_AP031496.1"/>
</dbReference>
<dbReference type="SMART" id="SM00825">
    <property type="entry name" value="PKS_KS"/>
    <property type="match status" value="1"/>
</dbReference>
<reference evidence="5" key="1">
    <citation type="journal article" date="2019" name="Int. J. Syst. Evol. Microbiol.">
        <title>The Global Catalogue of Microorganisms (GCM) 10K type strain sequencing project: providing services to taxonomists for standard genome sequencing and annotation.</title>
        <authorList>
            <consortium name="The Broad Institute Genomics Platform"/>
            <consortium name="The Broad Institute Genome Sequencing Center for Infectious Disease"/>
            <person name="Wu L."/>
            <person name="Ma J."/>
        </authorList>
    </citation>
    <scope>NUCLEOTIDE SEQUENCE [LARGE SCALE GENOMIC DNA]</scope>
    <source>
        <strain evidence="5">JCM 19134</strain>
    </source>
</reference>
<dbReference type="InterPro" id="IPR020841">
    <property type="entry name" value="PKS_Beta-ketoAc_synthase_dom"/>
</dbReference>
<dbReference type="AlphaFoldDB" id="A0AAV3TWL9"/>
<dbReference type="PANTHER" id="PTHR11712:SF336">
    <property type="entry name" value="3-OXOACYL-[ACYL-CARRIER-PROTEIN] SYNTHASE, MITOCHONDRIAL"/>
    <property type="match status" value="1"/>
</dbReference>
<dbReference type="Pfam" id="PF00109">
    <property type="entry name" value="ketoacyl-synt"/>
    <property type="match status" value="1"/>
</dbReference>
<dbReference type="SUPFAM" id="SSF53901">
    <property type="entry name" value="Thiolase-like"/>
    <property type="match status" value="2"/>
</dbReference>